<dbReference type="InParanoid" id="Q54P05"/>
<dbReference type="HOGENOM" id="CLU_682289_0_0_1"/>
<dbReference type="AlphaFoldDB" id="Q54P05"/>
<keyword evidence="6" id="KW-1185">Reference proteome</keyword>
<feature type="compositionally biased region" description="Pro residues" evidence="3">
    <location>
        <begin position="15"/>
        <end position="24"/>
    </location>
</feature>
<dbReference type="SMART" id="SM00512">
    <property type="entry name" value="Skp1"/>
    <property type="match status" value="1"/>
</dbReference>
<evidence type="ECO:0000313" key="5">
    <source>
        <dbReference type="EMBL" id="EAL64908.1"/>
    </source>
</evidence>
<reference evidence="5 6" key="1">
    <citation type="journal article" date="2005" name="Nature">
        <title>The genome of the social amoeba Dictyostelium discoideum.</title>
        <authorList>
            <consortium name="The Dictyostelium discoideum Sequencing Consortium"/>
            <person name="Eichinger L."/>
            <person name="Pachebat J.A."/>
            <person name="Glockner G."/>
            <person name="Rajandream M.A."/>
            <person name="Sucgang R."/>
            <person name="Berriman M."/>
            <person name="Song J."/>
            <person name="Olsen R."/>
            <person name="Szafranski K."/>
            <person name="Xu Q."/>
            <person name="Tunggal B."/>
            <person name="Kummerfeld S."/>
            <person name="Madera M."/>
            <person name="Konfortov B.A."/>
            <person name="Rivero F."/>
            <person name="Bankier A.T."/>
            <person name="Lehmann R."/>
            <person name="Hamlin N."/>
            <person name="Davies R."/>
            <person name="Gaudet P."/>
            <person name="Fey P."/>
            <person name="Pilcher K."/>
            <person name="Chen G."/>
            <person name="Saunders D."/>
            <person name="Sodergren E."/>
            <person name="Davis P."/>
            <person name="Kerhornou A."/>
            <person name="Nie X."/>
            <person name="Hall N."/>
            <person name="Anjard C."/>
            <person name="Hemphill L."/>
            <person name="Bason N."/>
            <person name="Farbrother P."/>
            <person name="Desany B."/>
            <person name="Just E."/>
            <person name="Morio T."/>
            <person name="Rost R."/>
            <person name="Churcher C."/>
            <person name="Cooper J."/>
            <person name="Haydock S."/>
            <person name="van Driessche N."/>
            <person name="Cronin A."/>
            <person name="Goodhead I."/>
            <person name="Muzny D."/>
            <person name="Mourier T."/>
            <person name="Pain A."/>
            <person name="Lu M."/>
            <person name="Harper D."/>
            <person name="Lindsay R."/>
            <person name="Hauser H."/>
            <person name="James K."/>
            <person name="Quiles M."/>
            <person name="Madan Babu M."/>
            <person name="Saito T."/>
            <person name="Buchrieser C."/>
            <person name="Wardroper A."/>
            <person name="Felder M."/>
            <person name="Thangavelu M."/>
            <person name="Johnson D."/>
            <person name="Knights A."/>
            <person name="Loulseged H."/>
            <person name="Mungall K."/>
            <person name="Oliver K."/>
            <person name="Price C."/>
            <person name="Quail M.A."/>
            <person name="Urushihara H."/>
            <person name="Hernandez J."/>
            <person name="Rabbinowitsch E."/>
            <person name="Steffen D."/>
            <person name="Sanders M."/>
            <person name="Ma J."/>
            <person name="Kohara Y."/>
            <person name="Sharp S."/>
            <person name="Simmonds M."/>
            <person name="Spiegler S."/>
            <person name="Tivey A."/>
            <person name="Sugano S."/>
            <person name="White B."/>
            <person name="Walker D."/>
            <person name="Woodward J."/>
            <person name="Winckler T."/>
            <person name="Tanaka Y."/>
            <person name="Shaulsky G."/>
            <person name="Schleicher M."/>
            <person name="Weinstock G."/>
            <person name="Rosenthal A."/>
            <person name="Cox E.C."/>
            <person name="Chisholm R.L."/>
            <person name="Gibbs R."/>
            <person name="Loomis W.F."/>
            <person name="Platzer M."/>
            <person name="Kay R.R."/>
            <person name="Williams J."/>
            <person name="Dear P.H."/>
            <person name="Noegel A.A."/>
            <person name="Barrell B."/>
            <person name="Kuspa A."/>
        </authorList>
    </citation>
    <scope>NUCLEOTIDE SEQUENCE [LARGE SCALE GENOMIC DNA]</scope>
    <source>
        <strain evidence="5 6">AX4</strain>
    </source>
</reference>
<gene>
    <name evidence="5" type="ORF">DDB_G0284889</name>
</gene>
<proteinExistence type="inferred from homology"/>
<dbReference type="eggNOG" id="ENOG502RHC3">
    <property type="taxonomic scope" value="Eukaryota"/>
</dbReference>
<dbReference type="PANTHER" id="PTHR11165">
    <property type="entry name" value="SKP1"/>
    <property type="match status" value="1"/>
</dbReference>
<dbReference type="VEuPathDB" id="AmoebaDB:DDB_G0284889"/>
<dbReference type="RefSeq" id="XP_639912.1">
    <property type="nucleotide sequence ID" value="XM_634820.1"/>
</dbReference>
<evidence type="ECO:0000259" key="4">
    <source>
        <dbReference type="Pfam" id="PF01466"/>
    </source>
</evidence>
<dbReference type="KEGG" id="ddi:DDB_G0284889"/>
<dbReference type="GeneID" id="8624824"/>
<accession>Q54P05</accession>
<dbReference type="Proteomes" id="UP000002195">
    <property type="component" value="Unassembled WGS sequence"/>
</dbReference>
<dbReference type="EMBL" id="AAFI02000073">
    <property type="protein sequence ID" value="EAL64908.1"/>
    <property type="molecule type" value="Genomic_DNA"/>
</dbReference>
<feature type="domain" description="SKP1 component dimerisation" evidence="4">
    <location>
        <begin position="180"/>
        <end position="206"/>
    </location>
</feature>
<feature type="compositionally biased region" description="Low complexity" evidence="3">
    <location>
        <begin position="277"/>
        <end position="294"/>
    </location>
</feature>
<comment type="similarity">
    <text evidence="1">Belongs to the SKP1 family.</text>
</comment>
<feature type="region of interest" description="Disordered" evidence="3">
    <location>
        <begin position="266"/>
        <end position="312"/>
    </location>
</feature>
<dbReference type="InterPro" id="IPR036296">
    <property type="entry name" value="SKP1-like_dim_sf"/>
</dbReference>
<dbReference type="GO" id="GO:0097602">
    <property type="term" value="F:cullin family protein binding"/>
    <property type="evidence" value="ECO:0000318"/>
    <property type="project" value="GO_Central"/>
</dbReference>
<feature type="compositionally biased region" description="Basic and acidic residues" evidence="3">
    <location>
        <begin position="303"/>
        <end position="312"/>
    </location>
</feature>
<organism evidence="5 6">
    <name type="scientific">Dictyostelium discoideum</name>
    <name type="common">Social amoeba</name>
    <dbReference type="NCBI Taxonomy" id="44689"/>
    <lineage>
        <taxon>Eukaryota</taxon>
        <taxon>Amoebozoa</taxon>
        <taxon>Evosea</taxon>
        <taxon>Eumycetozoa</taxon>
        <taxon>Dictyostelia</taxon>
        <taxon>Dictyosteliales</taxon>
        <taxon>Dictyosteliaceae</taxon>
        <taxon>Dictyostelium</taxon>
    </lineage>
</organism>
<evidence type="ECO:0000256" key="2">
    <source>
        <dbReference type="ARBA" id="ARBA00022786"/>
    </source>
</evidence>
<dbReference type="InterPro" id="IPR016897">
    <property type="entry name" value="SKP1"/>
</dbReference>
<protein>
    <recommendedName>
        <fullName evidence="4">SKP1 component dimerisation domain-containing protein</fullName>
    </recommendedName>
</protein>
<dbReference type="GO" id="GO:0005634">
    <property type="term" value="C:nucleus"/>
    <property type="evidence" value="ECO:0000318"/>
    <property type="project" value="GO_Central"/>
</dbReference>
<comment type="caution">
    <text evidence="5">The sequence shown here is derived from an EMBL/GenBank/DDBJ whole genome shotgun (WGS) entry which is preliminary data.</text>
</comment>
<dbReference type="dictyBase" id="DDB_G0284889"/>
<dbReference type="OMA" id="VWPERIQ"/>
<evidence type="ECO:0000256" key="1">
    <source>
        <dbReference type="ARBA" id="ARBA00009993"/>
    </source>
</evidence>
<dbReference type="Pfam" id="PF01466">
    <property type="entry name" value="Skp1"/>
    <property type="match status" value="1"/>
</dbReference>
<name>Q54P05_DICDI</name>
<dbReference type="SUPFAM" id="SSF81382">
    <property type="entry name" value="Skp1 dimerisation domain-like"/>
    <property type="match status" value="1"/>
</dbReference>
<evidence type="ECO:0000313" key="6">
    <source>
        <dbReference type="Proteomes" id="UP000002195"/>
    </source>
</evidence>
<evidence type="ECO:0000256" key="3">
    <source>
        <dbReference type="SAM" id="MobiDB-lite"/>
    </source>
</evidence>
<dbReference type="GO" id="GO:0031146">
    <property type="term" value="P:SCF-dependent proteasomal ubiquitin-dependent protein catabolic process"/>
    <property type="evidence" value="ECO:0000318"/>
    <property type="project" value="GO_Central"/>
</dbReference>
<sequence length="404" mass="46441">MEQQLPNSMEIKEPLPLPLPPSSPSPSSSSSPQSIETQNELIIPKMKNSKRVIILSSDNQEYELETELIINMCKTVKNIVKGCLKFKNSLGGWFTVDGESIFHKREDKLLASINKNTEEEIKIYFSDIRGCVLNSILEFCKFHSTNTSPILATQFDFNFIQKKPLNLCELASASYFLDIKSLVSLTSKEIATQISQKSAEELRQTFSNLQITEPRDENFEMAIMSLKRGSRSELEEAVARHERMVAKLKFENKSLDEILEFIGEDEKKSKKSKKSKSNNTKNINSNHFDNNKINSKSKNKLKNKNENEKEKEKKTIIIIKEEIIINNQNNENNHFNRNNIINIDDYNLNIKDEEGDDGDGDGDDDEIDPVLQEEIDREIAIFKERLESFNRQIKLPHTPCLTNY</sequence>
<feature type="region of interest" description="Disordered" evidence="3">
    <location>
        <begin position="1"/>
        <end position="36"/>
    </location>
</feature>
<dbReference type="Gene3D" id="3.30.710.10">
    <property type="entry name" value="Potassium Channel Kv1.1, Chain A"/>
    <property type="match status" value="1"/>
</dbReference>
<dbReference type="InterPro" id="IPR011333">
    <property type="entry name" value="SKP1/BTB/POZ_sf"/>
</dbReference>
<keyword evidence="2" id="KW-0833">Ubl conjugation pathway</keyword>
<dbReference type="FunCoup" id="Q54P05">
    <property type="interactions" value="35"/>
</dbReference>
<dbReference type="STRING" id="44689.Q54P05"/>
<dbReference type="GO" id="GO:0005737">
    <property type="term" value="C:cytoplasm"/>
    <property type="evidence" value="ECO:0000318"/>
    <property type="project" value="GO_Central"/>
</dbReference>
<dbReference type="PaxDb" id="44689-DDB0186240"/>
<dbReference type="InterPro" id="IPR016072">
    <property type="entry name" value="Skp1_comp_dimer"/>
</dbReference>
<dbReference type="InterPro" id="IPR001232">
    <property type="entry name" value="SKP1-like"/>
</dbReference>